<protein>
    <recommendedName>
        <fullName evidence="2">Peptidase C1A papain C-terminal domain-containing protein</fullName>
    </recommendedName>
</protein>
<reference evidence="3" key="1">
    <citation type="submission" date="2023-10" db="EMBL/GenBank/DDBJ databases">
        <title>Genome assembly of Pristionchus species.</title>
        <authorList>
            <person name="Yoshida K."/>
            <person name="Sommer R.J."/>
        </authorList>
    </citation>
    <scope>NUCLEOTIDE SEQUENCE</scope>
    <source>
        <strain evidence="3">RS5133</strain>
    </source>
</reference>
<dbReference type="AlphaFoldDB" id="A0AAV5WQE3"/>
<organism evidence="3 4">
    <name type="scientific">Pristionchus fissidentatus</name>
    <dbReference type="NCBI Taxonomy" id="1538716"/>
    <lineage>
        <taxon>Eukaryota</taxon>
        <taxon>Metazoa</taxon>
        <taxon>Ecdysozoa</taxon>
        <taxon>Nematoda</taxon>
        <taxon>Chromadorea</taxon>
        <taxon>Rhabditida</taxon>
        <taxon>Rhabditina</taxon>
        <taxon>Diplogasteromorpha</taxon>
        <taxon>Diplogasteroidea</taxon>
        <taxon>Neodiplogasteridae</taxon>
        <taxon>Pristionchus</taxon>
    </lineage>
</organism>
<dbReference type="SUPFAM" id="SSF54001">
    <property type="entry name" value="Cysteine proteinases"/>
    <property type="match status" value="1"/>
</dbReference>
<dbReference type="EMBL" id="BTSY01000006">
    <property type="protein sequence ID" value="GMT32037.1"/>
    <property type="molecule type" value="Genomic_DNA"/>
</dbReference>
<dbReference type="Gene3D" id="3.90.70.10">
    <property type="entry name" value="Cysteine proteinases"/>
    <property type="match status" value="1"/>
</dbReference>
<keyword evidence="4" id="KW-1185">Reference proteome</keyword>
<dbReference type="SMART" id="SM00645">
    <property type="entry name" value="Pept_C1"/>
    <property type="match status" value="1"/>
</dbReference>
<dbReference type="GO" id="GO:0006508">
    <property type="term" value="P:proteolysis"/>
    <property type="evidence" value="ECO:0007669"/>
    <property type="project" value="InterPro"/>
</dbReference>
<name>A0AAV5WQE3_9BILA</name>
<accession>A0AAV5WQE3</accession>
<evidence type="ECO:0000259" key="2">
    <source>
        <dbReference type="SMART" id="SM00645"/>
    </source>
</evidence>
<comment type="caution">
    <text evidence="3">The sequence shown here is derived from an EMBL/GenBank/DDBJ whole genome shotgun (WGS) entry which is preliminary data.</text>
</comment>
<dbReference type="InterPro" id="IPR000668">
    <property type="entry name" value="Peptidase_C1A_C"/>
</dbReference>
<dbReference type="PANTHER" id="PTHR12411">
    <property type="entry name" value="CYSTEINE PROTEASE FAMILY C1-RELATED"/>
    <property type="match status" value="1"/>
</dbReference>
<evidence type="ECO:0000313" key="3">
    <source>
        <dbReference type="EMBL" id="GMT32037.1"/>
    </source>
</evidence>
<feature type="non-terminal residue" evidence="3">
    <location>
        <position position="1"/>
    </location>
</feature>
<evidence type="ECO:0000256" key="1">
    <source>
        <dbReference type="ARBA" id="ARBA00008455"/>
    </source>
</evidence>
<sequence length="169" mass="19214">GGSYGSNVGCKPYTIESTCGSPCPPFFHRELFTPKCVRKCQPLYGIDYESDIKKRECINFKVTYDFFSSSKCLYLVKRDLLLNGPLSYSITVDESFMHYRSGIYVDPKVKTDTRLNYGHAMKLIGWGEENGVEYWIVANSFGRNWGENGFGSISVDYNFQSTSFTGGMW</sequence>
<dbReference type="Proteomes" id="UP001432322">
    <property type="component" value="Unassembled WGS sequence"/>
</dbReference>
<proteinExistence type="inferred from homology"/>
<dbReference type="InterPro" id="IPR013128">
    <property type="entry name" value="Peptidase_C1A"/>
</dbReference>
<gene>
    <name evidence="3" type="ORF">PFISCL1PPCAC_23334</name>
</gene>
<comment type="similarity">
    <text evidence="1">Belongs to the peptidase C1 family.</text>
</comment>
<feature type="domain" description="Peptidase C1A papain C-terminal" evidence="2">
    <location>
        <begin position="1"/>
        <end position="165"/>
    </location>
</feature>
<evidence type="ECO:0000313" key="4">
    <source>
        <dbReference type="Proteomes" id="UP001432322"/>
    </source>
</evidence>
<dbReference type="Pfam" id="PF00112">
    <property type="entry name" value="Peptidase_C1"/>
    <property type="match status" value="1"/>
</dbReference>
<dbReference type="GO" id="GO:0008234">
    <property type="term" value="F:cysteine-type peptidase activity"/>
    <property type="evidence" value="ECO:0007669"/>
    <property type="project" value="InterPro"/>
</dbReference>
<dbReference type="InterPro" id="IPR038765">
    <property type="entry name" value="Papain-like_cys_pep_sf"/>
</dbReference>